<dbReference type="CDD" id="cd00886">
    <property type="entry name" value="MogA_MoaB"/>
    <property type="match status" value="1"/>
</dbReference>
<comment type="function">
    <text evidence="6">Catalyzes the adenylation of molybdopterin as part of the biosynthesis of the molybdenum-cofactor.</text>
</comment>
<evidence type="ECO:0000256" key="6">
    <source>
        <dbReference type="ARBA" id="ARBA00058212"/>
    </source>
</evidence>
<dbReference type="PROSITE" id="PS01078">
    <property type="entry name" value="MOCF_BIOSYNTHESIS_1"/>
    <property type="match status" value="1"/>
</dbReference>
<dbReference type="Proteomes" id="UP000885797">
    <property type="component" value="Unassembled WGS sequence"/>
</dbReference>
<dbReference type="NCBIfam" id="TIGR00177">
    <property type="entry name" value="molyb_syn"/>
    <property type="match status" value="1"/>
</dbReference>
<dbReference type="GO" id="GO:0061598">
    <property type="term" value="F:molybdopterin adenylyltransferase activity"/>
    <property type="evidence" value="ECO:0007669"/>
    <property type="project" value="UniProtKB-EC"/>
</dbReference>
<name>A0A7V2WSS8_9BACT</name>
<comment type="catalytic activity">
    <reaction evidence="5">
        <text>molybdopterin + ATP + H(+) = adenylyl-molybdopterin + diphosphate</text>
        <dbReference type="Rhea" id="RHEA:31331"/>
        <dbReference type="ChEBI" id="CHEBI:15378"/>
        <dbReference type="ChEBI" id="CHEBI:30616"/>
        <dbReference type="ChEBI" id="CHEBI:33019"/>
        <dbReference type="ChEBI" id="CHEBI:58698"/>
        <dbReference type="ChEBI" id="CHEBI:62727"/>
        <dbReference type="EC" id="2.7.7.75"/>
    </reaction>
</comment>
<organism evidence="8">
    <name type="scientific">Dissulfuribacter thermophilus</name>
    <dbReference type="NCBI Taxonomy" id="1156395"/>
    <lineage>
        <taxon>Bacteria</taxon>
        <taxon>Pseudomonadati</taxon>
        <taxon>Thermodesulfobacteriota</taxon>
        <taxon>Dissulfuribacteria</taxon>
        <taxon>Dissulfuribacterales</taxon>
        <taxon>Dissulfuribacteraceae</taxon>
        <taxon>Dissulfuribacter</taxon>
    </lineage>
</organism>
<dbReference type="Gene3D" id="3.40.980.10">
    <property type="entry name" value="MoaB/Mog-like domain"/>
    <property type="match status" value="1"/>
</dbReference>
<keyword evidence="4" id="KW-0501">Molybdenum cofactor biosynthesis</keyword>
<dbReference type="InterPro" id="IPR008284">
    <property type="entry name" value="MoCF_biosynth_CS"/>
</dbReference>
<dbReference type="SUPFAM" id="SSF53218">
    <property type="entry name" value="Molybdenum cofactor biosynthesis proteins"/>
    <property type="match status" value="1"/>
</dbReference>
<dbReference type="Pfam" id="PF00994">
    <property type="entry name" value="MoCF_biosynth"/>
    <property type="match status" value="1"/>
</dbReference>
<gene>
    <name evidence="8" type="ORF">ENJ63_03695</name>
</gene>
<evidence type="ECO:0000259" key="7">
    <source>
        <dbReference type="SMART" id="SM00852"/>
    </source>
</evidence>
<comment type="caution">
    <text evidence="8">The sequence shown here is derived from an EMBL/GenBank/DDBJ whole genome shotgun (WGS) entry which is preliminary data.</text>
</comment>
<proteinExistence type="predicted"/>
<feature type="domain" description="MoaB/Mog" evidence="7">
    <location>
        <begin position="6"/>
        <end position="151"/>
    </location>
</feature>
<dbReference type="InterPro" id="IPR051920">
    <property type="entry name" value="MPT_Adenylyltrnsfr/MoaC-Rel"/>
</dbReference>
<sequence>MGFRVGIVTLSDSAYRGEREDKSGPEIEAILGEAGDFEIVEKRTLPDDLGMISAALKEMADSHRFHLILTTGGTGLYPRDVTPEATKEVIQREVPGLPELMRMEGGKSTPKAYLSRAVAGIRGETLIVNLPGSRRAVRESLSAILPILSHALEKVMGDSTPCGGG</sequence>
<dbReference type="InterPro" id="IPR001453">
    <property type="entry name" value="MoaB/Mog_dom"/>
</dbReference>
<dbReference type="InterPro" id="IPR036425">
    <property type="entry name" value="MoaB/Mog-like_dom_sf"/>
</dbReference>
<evidence type="ECO:0000256" key="2">
    <source>
        <dbReference type="ARBA" id="ARBA00012509"/>
    </source>
</evidence>
<evidence type="ECO:0000256" key="1">
    <source>
        <dbReference type="ARBA" id="ARBA00005046"/>
    </source>
</evidence>
<evidence type="ECO:0000313" key="8">
    <source>
        <dbReference type="EMBL" id="HFC46964.1"/>
    </source>
</evidence>
<dbReference type="GO" id="GO:0006777">
    <property type="term" value="P:Mo-molybdopterin cofactor biosynthetic process"/>
    <property type="evidence" value="ECO:0007669"/>
    <property type="project" value="UniProtKB-KW"/>
</dbReference>
<dbReference type="EC" id="2.7.7.75" evidence="2"/>
<dbReference type="PANTHER" id="PTHR43764:SF1">
    <property type="entry name" value="MOLYBDOPTERIN MOLYBDOTRANSFERASE"/>
    <property type="match status" value="1"/>
</dbReference>
<protein>
    <recommendedName>
        <fullName evidence="3">Molybdopterin adenylyltransferase</fullName>
        <ecNumber evidence="2">2.7.7.75</ecNumber>
    </recommendedName>
</protein>
<dbReference type="SMART" id="SM00852">
    <property type="entry name" value="MoCF_biosynth"/>
    <property type="match status" value="1"/>
</dbReference>
<dbReference type="UniPathway" id="UPA00344"/>
<evidence type="ECO:0000256" key="3">
    <source>
        <dbReference type="ARBA" id="ARBA00013491"/>
    </source>
</evidence>
<dbReference type="EMBL" id="DRND01000291">
    <property type="protein sequence ID" value="HFC46964.1"/>
    <property type="molecule type" value="Genomic_DNA"/>
</dbReference>
<dbReference type="PANTHER" id="PTHR43764">
    <property type="entry name" value="MOLYBDENUM COFACTOR BIOSYNTHESIS"/>
    <property type="match status" value="1"/>
</dbReference>
<comment type="pathway">
    <text evidence="1">Cofactor biosynthesis; molybdopterin biosynthesis.</text>
</comment>
<evidence type="ECO:0000256" key="5">
    <source>
        <dbReference type="ARBA" id="ARBA00051131"/>
    </source>
</evidence>
<evidence type="ECO:0000256" key="4">
    <source>
        <dbReference type="ARBA" id="ARBA00023150"/>
    </source>
</evidence>
<reference evidence="8" key="1">
    <citation type="journal article" date="2020" name="mSystems">
        <title>Genome- and Community-Level Interaction Insights into Carbon Utilization and Element Cycling Functions of Hydrothermarchaeota in Hydrothermal Sediment.</title>
        <authorList>
            <person name="Zhou Z."/>
            <person name="Liu Y."/>
            <person name="Xu W."/>
            <person name="Pan J."/>
            <person name="Luo Z.H."/>
            <person name="Li M."/>
        </authorList>
    </citation>
    <scope>NUCLEOTIDE SEQUENCE [LARGE SCALE GENOMIC DNA]</scope>
    <source>
        <strain evidence="8">HyVt-503</strain>
    </source>
</reference>
<dbReference type="AlphaFoldDB" id="A0A7V2WSS8"/>
<accession>A0A7V2WSS8</accession>